<sequence>MGYKNEKLGLKLKTPFGHFHKHLCIYSEPDNSPFLIIFKNV</sequence>
<protein>
    <submittedName>
        <fullName evidence="1">Uncharacterized protein</fullName>
    </submittedName>
</protein>
<dbReference type="AlphaFoldDB" id="A0A0E9RHC6"/>
<proteinExistence type="predicted"/>
<name>A0A0E9RHC6_ANGAN</name>
<evidence type="ECO:0000313" key="1">
    <source>
        <dbReference type="EMBL" id="JAH28504.1"/>
    </source>
</evidence>
<accession>A0A0E9RHC6</accession>
<organism evidence="1">
    <name type="scientific">Anguilla anguilla</name>
    <name type="common">European freshwater eel</name>
    <name type="synonym">Muraena anguilla</name>
    <dbReference type="NCBI Taxonomy" id="7936"/>
    <lineage>
        <taxon>Eukaryota</taxon>
        <taxon>Metazoa</taxon>
        <taxon>Chordata</taxon>
        <taxon>Craniata</taxon>
        <taxon>Vertebrata</taxon>
        <taxon>Euteleostomi</taxon>
        <taxon>Actinopterygii</taxon>
        <taxon>Neopterygii</taxon>
        <taxon>Teleostei</taxon>
        <taxon>Anguilliformes</taxon>
        <taxon>Anguillidae</taxon>
        <taxon>Anguilla</taxon>
    </lineage>
</organism>
<reference evidence="1" key="2">
    <citation type="journal article" date="2015" name="Fish Shellfish Immunol.">
        <title>Early steps in the European eel (Anguilla anguilla)-Vibrio vulnificus interaction in the gills: Role of the RtxA13 toxin.</title>
        <authorList>
            <person name="Callol A."/>
            <person name="Pajuelo D."/>
            <person name="Ebbesson L."/>
            <person name="Teles M."/>
            <person name="MacKenzie S."/>
            <person name="Amaro C."/>
        </authorList>
    </citation>
    <scope>NUCLEOTIDE SEQUENCE</scope>
</reference>
<dbReference type="EMBL" id="GBXM01080073">
    <property type="protein sequence ID" value="JAH28504.1"/>
    <property type="molecule type" value="Transcribed_RNA"/>
</dbReference>
<reference evidence="1" key="1">
    <citation type="submission" date="2014-11" db="EMBL/GenBank/DDBJ databases">
        <authorList>
            <person name="Amaro Gonzalez C."/>
        </authorList>
    </citation>
    <scope>NUCLEOTIDE SEQUENCE</scope>
</reference>